<proteinExistence type="predicted"/>
<sequence>MDGLGPRIKQLRLQAGLSKAALARRVGVSDVTISYWESGTIKQIGHARLVALTSALDCSIRQLLDDDSLNALAVDVPAKPQGLLALRSRVCAPWEAAAGSDELDAELSTAQLLTRDCFLVTPAEGETFDFLYEGDLAAVHPSERFQQDGLYLIEREGRLQVQYLERLTSGRIRVSGEQLQSVSVENMRTPPFRVVGYVRARWSRQ</sequence>
<dbReference type="SUPFAM" id="SSF47413">
    <property type="entry name" value="lambda repressor-like DNA-binding domains"/>
    <property type="match status" value="1"/>
</dbReference>
<dbReference type="Pfam" id="PF01381">
    <property type="entry name" value="HTH_3"/>
    <property type="match status" value="1"/>
</dbReference>
<name>A0ABY8FLA8_9GAMM</name>
<dbReference type="InterPro" id="IPR010982">
    <property type="entry name" value="Lambda_DNA-bd_dom_sf"/>
</dbReference>
<dbReference type="SMART" id="SM00530">
    <property type="entry name" value="HTH_XRE"/>
    <property type="match status" value="1"/>
</dbReference>
<dbReference type="Gene3D" id="1.10.260.40">
    <property type="entry name" value="lambda repressor-like DNA-binding domains"/>
    <property type="match status" value="1"/>
</dbReference>
<accession>A0ABY8FLA8</accession>
<reference evidence="2 3" key="1">
    <citation type="submission" date="2019-01" db="EMBL/GenBank/DDBJ databases">
        <title>Genome sequence of Salinicola endophyticus REST5.</title>
        <authorList>
            <person name="Nascimento F.X."/>
        </authorList>
    </citation>
    <scope>NUCLEOTIDE SEQUENCE [LARGE SCALE GENOMIC DNA]</scope>
    <source>
        <strain evidence="2 3">REST5</strain>
    </source>
</reference>
<dbReference type="Proteomes" id="UP001321526">
    <property type="component" value="Chromosome"/>
</dbReference>
<protein>
    <submittedName>
        <fullName evidence="2">Helix-turn-helix domain-containing protein</fullName>
    </submittedName>
</protein>
<dbReference type="CDD" id="cd00093">
    <property type="entry name" value="HTH_XRE"/>
    <property type="match status" value="1"/>
</dbReference>
<dbReference type="PROSITE" id="PS50943">
    <property type="entry name" value="HTH_CROC1"/>
    <property type="match status" value="1"/>
</dbReference>
<evidence type="ECO:0000259" key="1">
    <source>
        <dbReference type="PROSITE" id="PS50943"/>
    </source>
</evidence>
<evidence type="ECO:0000313" key="2">
    <source>
        <dbReference type="EMBL" id="WFF42413.1"/>
    </source>
</evidence>
<feature type="domain" description="HTH cro/C1-type" evidence="1">
    <location>
        <begin position="8"/>
        <end position="63"/>
    </location>
</feature>
<dbReference type="EMBL" id="CP035631">
    <property type="protein sequence ID" value="WFF42413.1"/>
    <property type="molecule type" value="Genomic_DNA"/>
</dbReference>
<organism evidence="2 3">
    <name type="scientific">Salinicola endophyticus</name>
    <dbReference type="NCBI Taxonomy" id="1949083"/>
    <lineage>
        <taxon>Bacteria</taxon>
        <taxon>Pseudomonadati</taxon>
        <taxon>Pseudomonadota</taxon>
        <taxon>Gammaproteobacteria</taxon>
        <taxon>Oceanospirillales</taxon>
        <taxon>Halomonadaceae</taxon>
        <taxon>Salinicola</taxon>
    </lineage>
</organism>
<evidence type="ECO:0000313" key="3">
    <source>
        <dbReference type="Proteomes" id="UP001321526"/>
    </source>
</evidence>
<keyword evidence="3" id="KW-1185">Reference proteome</keyword>
<dbReference type="InterPro" id="IPR001387">
    <property type="entry name" value="Cro/C1-type_HTH"/>
</dbReference>
<gene>
    <name evidence="2" type="ORF">EVC62_13345</name>
</gene>